<feature type="transmembrane region" description="Helical" evidence="1">
    <location>
        <begin position="111"/>
        <end position="137"/>
    </location>
</feature>
<protein>
    <submittedName>
        <fullName evidence="2">Uncharacterized protein</fullName>
    </submittedName>
</protein>
<feature type="transmembrane region" description="Helical" evidence="1">
    <location>
        <begin position="28"/>
        <end position="45"/>
    </location>
</feature>
<dbReference type="Proteomes" id="UP000649753">
    <property type="component" value="Unassembled WGS sequence"/>
</dbReference>
<dbReference type="EMBL" id="JADBEB010000001">
    <property type="protein sequence ID" value="MBE1486321.1"/>
    <property type="molecule type" value="Genomic_DNA"/>
</dbReference>
<evidence type="ECO:0000313" key="2">
    <source>
        <dbReference type="EMBL" id="MBE1486321.1"/>
    </source>
</evidence>
<proteinExistence type="predicted"/>
<evidence type="ECO:0000313" key="3">
    <source>
        <dbReference type="Proteomes" id="UP000649753"/>
    </source>
</evidence>
<feature type="transmembrane region" description="Helical" evidence="1">
    <location>
        <begin position="57"/>
        <end position="76"/>
    </location>
</feature>
<reference evidence="2" key="1">
    <citation type="submission" date="2020-10" db="EMBL/GenBank/DDBJ databases">
        <title>Sequencing the genomes of 1000 actinobacteria strains.</title>
        <authorList>
            <person name="Klenk H.-P."/>
        </authorList>
    </citation>
    <scope>NUCLEOTIDE SEQUENCE</scope>
    <source>
        <strain evidence="2">DSM 46832</strain>
    </source>
</reference>
<feature type="transmembrane region" description="Helical" evidence="1">
    <location>
        <begin position="85"/>
        <end position="105"/>
    </location>
</feature>
<name>A0A927M454_9ACTN</name>
<keyword evidence="3" id="KW-1185">Reference proteome</keyword>
<evidence type="ECO:0000256" key="1">
    <source>
        <dbReference type="SAM" id="Phobius"/>
    </source>
</evidence>
<sequence>MGTLTMTAERGAGSRDSPADLLRRSLRIDGWGTAAFGVVMLLGGRRLGGTLGLPSGWFVPVGIAMLGGAAALGLIARQPRISSRLAWSAIAGNALSGAVILPLAVTDVVPLTGLGIAFMVAGALWVMTFAGLALVGLRRSRRLP</sequence>
<dbReference type="RefSeq" id="WP_225945462.1">
    <property type="nucleotide sequence ID" value="NZ_JADBEB010000001.1"/>
</dbReference>
<comment type="caution">
    <text evidence="2">The sequence shown here is derived from an EMBL/GenBank/DDBJ whole genome shotgun (WGS) entry which is preliminary data.</text>
</comment>
<keyword evidence="1" id="KW-1133">Transmembrane helix</keyword>
<dbReference type="AlphaFoldDB" id="A0A927M454"/>
<organism evidence="2 3">
    <name type="scientific">Plantactinospora soyae</name>
    <dbReference type="NCBI Taxonomy" id="1544732"/>
    <lineage>
        <taxon>Bacteria</taxon>
        <taxon>Bacillati</taxon>
        <taxon>Actinomycetota</taxon>
        <taxon>Actinomycetes</taxon>
        <taxon>Micromonosporales</taxon>
        <taxon>Micromonosporaceae</taxon>
        <taxon>Plantactinospora</taxon>
    </lineage>
</organism>
<keyword evidence="1" id="KW-0472">Membrane</keyword>
<accession>A0A927M454</accession>
<gene>
    <name evidence="2" type="ORF">H4W31_001959</name>
</gene>
<keyword evidence="1" id="KW-0812">Transmembrane</keyword>